<comment type="caution">
    <text evidence="8">The sequence shown here is derived from an EMBL/GenBank/DDBJ whole genome shotgun (WGS) entry which is preliminary data.</text>
</comment>
<dbReference type="InterPro" id="IPR018170">
    <property type="entry name" value="Aldo/ket_reductase_CS"/>
</dbReference>
<dbReference type="InterPro" id="IPR020471">
    <property type="entry name" value="AKR"/>
</dbReference>
<dbReference type="PIRSF" id="PIRSF000097">
    <property type="entry name" value="AKR"/>
    <property type="match status" value="1"/>
</dbReference>
<dbReference type="Gene3D" id="3.20.20.100">
    <property type="entry name" value="NADP-dependent oxidoreductase domain"/>
    <property type="match status" value="1"/>
</dbReference>
<dbReference type="Proteomes" id="UP001107558">
    <property type="component" value="Chromosome 1"/>
</dbReference>
<feature type="domain" description="NADP-dependent oxidoreductase" evidence="7">
    <location>
        <begin position="27"/>
        <end position="289"/>
    </location>
</feature>
<evidence type="ECO:0000256" key="4">
    <source>
        <dbReference type="PIRSR" id="PIRSR000097-1"/>
    </source>
</evidence>
<dbReference type="FunFam" id="3.20.20.100:FF:000006">
    <property type="entry name" value="Aldo-keto reductase family 1 member A1"/>
    <property type="match status" value="1"/>
</dbReference>
<dbReference type="PRINTS" id="PR00069">
    <property type="entry name" value="ALDKETRDTASE"/>
</dbReference>
<dbReference type="Pfam" id="PF00248">
    <property type="entry name" value="Aldo_ket_red"/>
    <property type="match status" value="1"/>
</dbReference>
<gene>
    <name evidence="8" type="ORF">PVAND_012731</name>
</gene>
<keyword evidence="3" id="KW-0560">Oxidoreductase</keyword>
<comment type="similarity">
    <text evidence="1">Belongs to the aldo/keto reductase family.</text>
</comment>
<proteinExistence type="inferred from homology"/>
<evidence type="ECO:0000256" key="1">
    <source>
        <dbReference type="ARBA" id="ARBA00007905"/>
    </source>
</evidence>
<accession>A0A9J6CNF4</accession>
<keyword evidence="9" id="KW-1185">Reference proteome</keyword>
<sequence length="314" mass="35477">MTTITLNNGKEFPVVGFGTLYAPSGVVIQAVKDAIDAGYRHIDCAHIYGNEHEVGEAINAKIAEGIVKREDLFIVSKLWSCFHEAKEVKPALEHSLKQLNLDYLDLYLIHWPICYQKSNELCPTNEAGEILYGNTDILDTYRAMEELVDAGLTKSIGISNFNIKQVEHITKNARIQPVTNQVECHPYLLNKKLSDFCKSKNIVITAYAPLGSPARPWATPDDRILLKEPKLLEIAEKHKKTPAQVLIRFQIQLGHVAIPKSVTKDRIISNFDVFNFTLSDSDMNDLQSFGHVERVFTISRDKDHPNYPFNDEEA</sequence>
<dbReference type="InterPro" id="IPR023210">
    <property type="entry name" value="NADP_OxRdtase_dom"/>
</dbReference>
<reference evidence="8" key="1">
    <citation type="submission" date="2021-03" db="EMBL/GenBank/DDBJ databases">
        <title>Chromosome level genome of the anhydrobiotic midge Polypedilum vanderplanki.</title>
        <authorList>
            <person name="Yoshida Y."/>
            <person name="Kikawada T."/>
            <person name="Gusev O."/>
        </authorList>
    </citation>
    <scope>NUCLEOTIDE SEQUENCE</scope>
    <source>
        <strain evidence="8">NIAS01</strain>
        <tissue evidence="8">Whole body or cell culture</tissue>
    </source>
</reference>
<feature type="binding site" evidence="5">
    <location>
        <position position="110"/>
    </location>
    <ligand>
        <name>substrate</name>
    </ligand>
</feature>
<dbReference type="PANTHER" id="PTHR11732">
    <property type="entry name" value="ALDO/KETO REDUCTASE"/>
    <property type="match status" value="1"/>
</dbReference>
<protein>
    <recommendedName>
        <fullName evidence="7">NADP-dependent oxidoreductase domain-containing protein</fullName>
    </recommendedName>
</protein>
<dbReference type="InterPro" id="IPR036812">
    <property type="entry name" value="NAD(P)_OxRdtase_dom_sf"/>
</dbReference>
<evidence type="ECO:0000259" key="7">
    <source>
        <dbReference type="Pfam" id="PF00248"/>
    </source>
</evidence>
<dbReference type="SUPFAM" id="SSF51430">
    <property type="entry name" value="NAD(P)-linked oxidoreductase"/>
    <property type="match status" value="1"/>
</dbReference>
<evidence type="ECO:0000256" key="3">
    <source>
        <dbReference type="ARBA" id="ARBA00023002"/>
    </source>
</evidence>
<name>A0A9J6CNF4_POLVA</name>
<dbReference type="AlphaFoldDB" id="A0A9J6CNF4"/>
<organism evidence="8 9">
    <name type="scientific">Polypedilum vanderplanki</name>
    <name type="common">Sleeping chironomid midge</name>
    <dbReference type="NCBI Taxonomy" id="319348"/>
    <lineage>
        <taxon>Eukaryota</taxon>
        <taxon>Metazoa</taxon>
        <taxon>Ecdysozoa</taxon>
        <taxon>Arthropoda</taxon>
        <taxon>Hexapoda</taxon>
        <taxon>Insecta</taxon>
        <taxon>Pterygota</taxon>
        <taxon>Neoptera</taxon>
        <taxon>Endopterygota</taxon>
        <taxon>Diptera</taxon>
        <taxon>Nematocera</taxon>
        <taxon>Chironomoidea</taxon>
        <taxon>Chironomidae</taxon>
        <taxon>Chironominae</taxon>
        <taxon>Polypedilum</taxon>
        <taxon>Polypedilum</taxon>
    </lineage>
</organism>
<dbReference type="GO" id="GO:0016491">
    <property type="term" value="F:oxidoreductase activity"/>
    <property type="evidence" value="ECO:0007669"/>
    <property type="project" value="UniProtKB-KW"/>
</dbReference>
<evidence type="ECO:0000256" key="5">
    <source>
        <dbReference type="PIRSR" id="PIRSR000097-2"/>
    </source>
</evidence>
<feature type="active site" description="Proton donor" evidence="4">
    <location>
        <position position="48"/>
    </location>
</feature>
<evidence type="ECO:0000256" key="2">
    <source>
        <dbReference type="ARBA" id="ARBA00022857"/>
    </source>
</evidence>
<dbReference type="PROSITE" id="PS00063">
    <property type="entry name" value="ALDOKETO_REDUCTASE_3"/>
    <property type="match status" value="1"/>
</dbReference>
<dbReference type="EMBL" id="JADBJN010000001">
    <property type="protein sequence ID" value="KAG5683452.1"/>
    <property type="molecule type" value="Genomic_DNA"/>
</dbReference>
<dbReference type="PROSITE" id="PS00062">
    <property type="entry name" value="ALDOKETO_REDUCTASE_2"/>
    <property type="match status" value="1"/>
</dbReference>
<dbReference type="PROSITE" id="PS00798">
    <property type="entry name" value="ALDOKETO_REDUCTASE_1"/>
    <property type="match status" value="1"/>
</dbReference>
<keyword evidence="2" id="KW-0521">NADP</keyword>
<evidence type="ECO:0000313" key="8">
    <source>
        <dbReference type="EMBL" id="KAG5683452.1"/>
    </source>
</evidence>
<dbReference type="OrthoDB" id="416253at2759"/>
<feature type="site" description="Lowers pKa of active site Tyr" evidence="6">
    <location>
        <position position="77"/>
    </location>
</feature>
<evidence type="ECO:0000256" key="6">
    <source>
        <dbReference type="PIRSR" id="PIRSR000097-3"/>
    </source>
</evidence>
<evidence type="ECO:0000313" key="9">
    <source>
        <dbReference type="Proteomes" id="UP001107558"/>
    </source>
</evidence>